<dbReference type="AlphaFoldDB" id="A0A1L7NPT5"/>
<organism evidence="1 2">
    <name type="scientific">Pseudomonas putida</name>
    <name type="common">Arthrobacter siderocapsulatus</name>
    <dbReference type="NCBI Taxonomy" id="303"/>
    <lineage>
        <taxon>Bacteria</taxon>
        <taxon>Pseudomonadati</taxon>
        <taxon>Pseudomonadota</taxon>
        <taxon>Gammaproteobacteria</taxon>
        <taxon>Pseudomonadales</taxon>
        <taxon>Pseudomonadaceae</taxon>
        <taxon>Pseudomonas</taxon>
    </lineage>
</organism>
<accession>A0A1L7NPT5</accession>
<evidence type="ECO:0000313" key="2">
    <source>
        <dbReference type="Proteomes" id="UP000218731"/>
    </source>
</evidence>
<keyword evidence="1" id="KW-0614">Plasmid</keyword>
<geneLocation type="plasmid" evidence="2">
    <name>pkf715c dna</name>
</geneLocation>
<dbReference type="Proteomes" id="UP000218731">
    <property type="component" value="Plasmid pKF715C"/>
</dbReference>
<dbReference type="EMBL" id="AP015032">
    <property type="protein sequence ID" value="BAW27453.1"/>
    <property type="molecule type" value="Genomic_DNA"/>
</dbReference>
<name>A0A1L7NPT5_PSEPU</name>
<proteinExistence type="predicted"/>
<gene>
    <name evidence="1" type="ORF">KF715C_pC200</name>
</gene>
<protein>
    <submittedName>
        <fullName evidence="1">Outer membrane autotransporter barrel domain-containing protein</fullName>
    </submittedName>
</protein>
<sequence length="233" mass="26059">MGVAEVVQELTRIEQHAAQARKVLVVTGSARPVLLAHLRKALVPIGIDCVEVEPLGQQEYFDGLPEAQRVSIQSFAELLASPELAPLMRDPIPEGVGADPVRVLNKEAEVWEQAPALPPVAYFADDPQLVADPLPEPEPAPVQEPPQPKVQKLDMGKPINWVLGDIFTENPKFSLPHQRREWFLKSMDVSDKATLQGVDIEIERVNAHQTELMTIEQFMRRYVFVRRAETPAE</sequence>
<evidence type="ECO:0000313" key="1">
    <source>
        <dbReference type="EMBL" id="BAW27453.1"/>
    </source>
</evidence>
<reference evidence="1 2" key="1">
    <citation type="submission" date="2015-11" db="EMBL/GenBank/DDBJ databases">
        <title>Complete genome sequencing of a biphenyl-degrading bacterium, Pseudomonas putida KF715 (=NBRC110667).</title>
        <authorList>
            <person name="Suenaga H."/>
            <person name="Fujihara N."/>
            <person name="Watanabe T."/>
            <person name="Hirose J."/>
            <person name="Kimura N."/>
            <person name="Yamazoe A."/>
            <person name="Hosoyama A."/>
            <person name="Shimodaira J."/>
            <person name="Furukawa K."/>
        </authorList>
    </citation>
    <scope>NUCLEOTIDE SEQUENCE [LARGE SCALE GENOMIC DNA]</scope>
    <source>
        <strain evidence="1 2">KF715</strain>
        <plasmid evidence="2">Plasmid pkf715c dna</plasmid>
    </source>
</reference>